<name>A0A3A9YDK6_9ACTN</name>
<dbReference type="Proteomes" id="UP000275865">
    <property type="component" value="Unassembled WGS sequence"/>
</dbReference>
<organism evidence="2 3">
    <name type="scientific">Micromonospora musae</name>
    <dbReference type="NCBI Taxonomy" id="1894970"/>
    <lineage>
        <taxon>Bacteria</taxon>
        <taxon>Bacillati</taxon>
        <taxon>Actinomycetota</taxon>
        <taxon>Actinomycetes</taxon>
        <taxon>Micromonosporales</taxon>
        <taxon>Micromonosporaceae</taxon>
        <taxon>Micromonospora</taxon>
    </lineage>
</organism>
<dbReference type="AlphaFoldDB" id="A0A3A9YDK6"/>
<evidence type="ECO:0000256" key="1">
    <source>
        <dbReference type="SAM" id="Phobius"/>
    </source>
</evidence>
<evidence type="ECO:0000313" key="2">
    <source>
        <dbReference type="EMBL" id="RKN32374.1"/>
    </source>
</evidence>
<feature type="transmembrane region" description="Helical" evidence="1">
    <location>
        <begin position="172"/>
        <end position="190"/>
    </location>
</feature>
<feature type="transmembrane region" description="Helical" evidence="1">
    <location>
        <begin position="202"/>
        <end position="220"/>
    </location>
</feature>
<comment type="caution">
    <text evidence="2">The sequence shown here is derived from an EMBL/GenBank/DDBJ whole genome shotgun (WGS) entry which is preliminary data.</text>
</comment>
<dbReference type="EMBL" id="RAZT01000006">
    <property type="protein sequence ID" value="RKN32374.1"/>
    <property type="molecule type" value="Genomic_DNA"/>
</dbReference>
<reference evidence="2 3" key="1">
    <citation type="submission" date="2018-09" db="EMBL/GenBank/DDBJ databases">
        <title>Micromonospora sp. nov. MS1-9, isolated from a root of Musa sp.</title>
        <authorList>
            <person name="Kuncharoen N."/>
            <person name="Kudo T."/>
            <person name="Ohkuma M."/>
            <person name="Yuki M."/>
            <person name="Tanasupawat S."/>
        </authorList>
    </citation>
    <scope>NUCLEOTIDE SEQUENCE [LARGE SCALE GENOMIC DNA]</scope>
    <source>
        <strain evidence="2 3">MS1-9</strain>
    </source>
</reference>
<evidence type="ECO:0000313" key="3">
    <source>
        <dbReference type="Proteomes" id="UP000275865"/>
    </source>
</evidence>
<feature type="transmembrane region" description="Helical" evidence="1">
    <location>
        <begin position="77"/>
        <end position="100"/>
    </location>
</feature>
<gene>
    <name evidence="2" type="ORF">D7044_14110</name>
</gene>
<sequence length="234" mass="24288">MLVLFSPSSSGRSIMYGSSTMTAMMRGHGRSLWVVSGPVVGMSLGAVDSVVNHVPVWLGEVGTARADRGGWSQVAEFASLVLDAGWAWAATAVLVGWLVSRHTHPAAGLLRGAAAGGLTLVFATTAYYGMDVLFDGGTWWGMATRYWLLASVVLGPALGATGALIRRPGPAGTLAALLMPAGATLQMVVLPPPSDSLMAQPVRLTVWVAAAAATVLIIRAKGRRVILAASVRLR</sequence>
<keyword evidence="1" id="KW-0812">Transmembrane</keyword>
<proteinExistence type="predicted"/>
<feature type="transmembrane region" description="Helical" evidence="1">
    <location>
        <begin position="146"/>
        <end position="165"/>
    </location>
</feature>
<protein>
    <submittedName>
        <fullName evidence="2">Uncharacterized protein</fullName>
    </submittedName>
</protein>
<keyword evidence="1" id="KW-0472">Membrane</keyword>
<accession>A0A3A9YDK6</accession>
<keyword evidence="1" id="KW-1133">Transmembrane helix</keyword>
<feature type="transmembrane region" description="Helical" evidence="1">
    <location>
        <begin position="112"/>
        <end position="130"/>
    </location>
</feature>